<evidence type="ECO:0000313" key="7">
    <source>
        <dbReference type="Proteomes" id="UP000261520"/>
    </source>
</evidence>
<dbReference type="InterPro" id="IPR022617">
    <property type="entry name" value="Rad60/SUMO-like_dom"/>
</dbReference>
<protein>
    <recommendedName>
        <fullName evidence="3">NFATC2-interacting protein</fullName>
    </recommendedName>
    <alternativeName>
        <fullName evidence="4">Nuclear factor of activated T-cells, cytoplasmic 2-interacting protein</fullName>
    </alternativeName>
</protein>
<dbReference type="InterPro" id="IPR052324">
    <property type="entry name" value="NFATC2-Int_DNA_Repair"/>
</dbReference>
<dbReference type="Pfam" id="PF11976">
    <property type="entry name" value="Rad60-SLD"/>
    <property type="match status" value="1"/>
</dbReference>
<dbReference type="Gene3D" id="3.10.20.90">
    <property type="entry name" value="Phosphatidylinositol 3-kinase Catalytic Subunit, Chain A, domain 1"/>
    <property type="match status" value="2"/>
</dbReference>
<keyword evidence="2" id="KW-0539">Nucleus</keyword>
<dbReference type="Proteomes" id="UP000261520">
    <property type="component" value="Unplaced"/>
</dbReference>
<dbReference type="GO" id="GO:0005634">
    <property type="term" value="C:nucleus"/>
    <property type="evidence" value="ECO:0007669"/>
    <property type="project" value="UniProtKB-SubCell"/>
</dbReference>
<name>A0A3B3ZU59_9GOBI</name>
<evidence type="ECO:0000256" key="3">
    <source>
        <dbReference type="ARBA" id="ARBA00039921"/>
    </source>
</evidence>
<dbReference type="PANTHER" id="PTHR47187:SF1">
    <property type="entry name" value="NFATC2-INTERACTING PROTEIN"/>
    <property type="match status" value="1"/>
</dbReference>
<proteinExistence type="predicted"/>
<evidence type="ECO:0000256" key="2">
    <source>
        <dbReference type="ARBA" id="ARBA00023242"/>
    </source>
</evidence>
<feature type="domain" description="Rad60/SUMO-like" evidence="5">
    <location>
        <begin position="71"/>
        <end position="141"/>
    </location>
</feature>
<keyword evidence="7" id="KW-1185">Reference proteome</keyword>
<evidence type="ECO:0000259" key="5">
    <source>
        <dbReference type="Pfam" id="PF11976"/>
    </source>
</evidence>
<dbReference type="GO" id="GO:0045944">
    <property type="term" value="P:positive regulation of transcription by RNA polymerase II"/>
    <property type="evidence" value="ECO:0007669"/>
    <property type="project" value="TreeGrafter"/>
</dbReference>
<dbReference type="PANTHER" id="PTHR47187">
    <property type="entry name" value="NFATC2-INTERACTING PROTEIN"/>
    <property type="match status" value="1"/>
</dbReference>
<dbReference type="Ensembl" id="ENSPMGT00000008592.1">
    <property type="protein sequence ID" value="ENSPMGP00000008075.1"/>
    <property type="gene ID" value="ENSPMGG00000006685.1"/>
</dbReference>
<dbReference type="InterPro" id="IPR029071">
    <property type="entry name" value="Ubiquitin-like_domsf"/>
</dbReference>
<accession>A0A3B3ZU59</accession>
<reference evidence="6" key="1">
    <citation type="submission" date="2025-08" db="UniProtKB">
        <authorList>
            <consortium name="Ensembl"/>
        </authorList>
    </citation>
    <scope>IDENTIFICATION</scope>
</reference>
<evidence type="ECO:0000256" key="4">
    <source>
        <dbReference type="ARBA" id="ARBA00042764"/>
    </source>
</evidence>
<reference evidence="6" key="2">
    <citation type="submission" date="2025-09" db="UniProtKB">
        <authorList>
            <consortium name="Ensembl"/>
        </authorList>
    </citation>
    <scope>IDENTIFICATION</scope>
</reference>
<dbReference type="STRING" id="409849.ENSPMGP00000008075"/>
<dbReference type="AlphaFoldDB" id="A0A3B3ZU59"/>
<evidence type="ECO:0000256" key="1">
    <source>
        <dbReference type="ARBA" id="ARBA00004123"/>
    </source>
</evidence>
<dbReference type="SUPFAM" id="SSF54236">
    <property type="entry name" value="Ubiquitin-like"/>
    <property type="match status" value="1"/>
</dbReference>
<comment type="subcellular location">
    <subcellularLocation>
        <location evidence="1">Nucleus</location>
    </subcellularLocation>
</comment>
<organism evidence="6 7">
    <name type="scientific">Periophthalmus magnuspinnatus</name>
    <dbReference type="NCBI Taxonomy" id="409849"/>
    <lineage>
        <taxon>Eukaryota</taxon>
        <taxon>Metazoa</taxon>
        <taxon>Chordata</taxon>
        <taxon>Craniata</taxon>
        <taxon>Vertebrata</taxon>
        <taxon>Euteleostomi</taxon>
        <taxon>Actinopterygii</taxon>
        <taxon>Neopterygii</taxon>
        <taxon>Teleostei</taxon>
        <taxon>Neoteleostei</taxon>
        <taxon>Acanthomorphata</taxon>
        <taxon>Gobiaria</taxon>
        <taxon>Gobiiformes</taxon>
        <taxon>Gobioidei</taxon>
        <taxon>Gobiidae</taxon>
        <taxon>Oxudercinae</taxon>
        <taxon>Periophthalmus</taxon>
    </lineage>
</organism>
<evidence type="ECO:0000313" key="6">
    <source>
        <dbReference type="Ensembl" id="ENSPMGP00000008075.1"/>
    </source>
</evidence>
<sequence length="143" mass="15611">MWQSTPLSAVVEQLSVKLGVPSPRLLLLRQEVELSTEATVGELGLGIADILGNTCRVVRDMPTGGDAADIIKVRLQGKDRTMAQEFCLRRDAPLGSVFSQFSSGHSVIAQAKFSFHFDGCKLSPHQTPEELDMEDGDIIEVWA</sequence>